<dbReference type="InterPro" id="IPR051257">
    <property type="entry name" value="Diverse_CBS-Domain"/>
</dbReference>
<proteinExistence type="predicted"/>
<dbReference type="PANTHER" id="PTHR43080:SF29">
    <property type="entry name" value="OS02G0818000 PROTEIN"/>
    <property type="match status" value="1"/>
</dbReference>
<dbReference type="Proteomes" id="UP000645217">
    <property type="component" value="Unassembled WGS sequence"/>
</dbReference>
<dbReference type="Gene3D" id="3.10.580.10">
    <property type="entry name" value="CBS-domain"/>
    <property type="match status" value="1"/>
</dbReference>
<dbReference type="Gene3D" id="3.30.1340.30">
    <property type="match status" value="1"/>
</dbReference>
<dbReference type="EMBL" id="BMNT01000021">
    <property type="protein sequence ID" value="GGK94028.1"/>
    <property type="molecule type" value="Genomic_DNA"/>
</dbReference>
<dbReference type="Pfam" id="PF04972">
    <property type="entry name" value="BON"/>
    <property type="match status" value="1"/>
</dbReference>
<feature type="domain" description="CBS" evidence="4">
    <location>
        <begin position="86"/>
        <end position="143"/>
    </location>
</feature>
<dbReference type="SMART" id="SM00116">
    <property type="entry name" value="CBS"/>
    <property type="match status" value="2"/>
</dbReference>
<keyword evidence="6" id="KW-1185">Reference proteome</keyword>
<organism evidence="5 6">
    <name type="scientific">Sphaerisporangium melleum</name>
    <dbReference type="NCBI Taxonomy" id="321316"/>
    <lineage>
        <taxon>Bacteria</taxon>
        <taxon>Bacillati</taxon>
        <taxon>Actinomycetota</taxon>
        <taxon>Actinomycetes</taxon>
        <taxon>Streptosporangiales</taxon>
        <taxon>Streptosporangiaceae</taxon>
        <taxon>Sphaerisporangium</taxon>
    </lineage>
</organism>
<accession>A0A917VKQ3</accession>
<gene>
    <name evidence="5" type="ORF">GCM10007964_40470</name>
</gene>
<keyword evidence="1 2" id="KW-0129">CBS domain</keyword>
<evidence type="ECO:0000313" key="6">
    <source>
        <dbReference type="Proteomes" id="UP000645217"/>
    </source>
</evidence>
<evidence type="ECO:0008006" key="7">
    <source>
        <dbReference type="Google" id="ProtNLM"/>
    </source>
</evidence>
<dbReference type="InterPro" id="IPR046342">
    <property type="entry name" value="CBS_dom_sf"/>
</dbReference>
<name>A0A917VKQ3_9ACTN</name>
<evidence type="ECO:0000256" key="2">
    <source>
        <dbReference type="PROSITE-ProRule" id="PRU00703"/>
    </source>
</evidence>
<dbReference type="AlphaFoldDB" id="A0A917VKQ3"/>
<dbReference type="SUPFAM" id="SSF54631">
    <property type="entry name" value="CBS-domain pair"/>
    <property type="match status" value="1"/>
</dbReference>
<feature type="domain" description="BON" evidence="3">
    <location>
        <begin position="140"/>
        <end position="208"/>
    </location>
</feature>
<dbReference type="PANTHER" id="PTHR43080">
    <property type="entry name" value="CBS DOMAIN-CONTAINING PROTEIN CBSX3, MITOCHONDRIAL"/>
    <property type="match status" value="1"/>
</dbReference>
<dbReference type="Pfam" id="PF00571">
    <property type="entry name" value="CBS"/>
    <property type="match status" value="2"/>
</dbReference>
<reference evidence="5" key="2">
    <citation type="submission" date="2020-09" db="EMBL/GenBank/DDBJ databases">
        <authorList>
            <person name="Sun Q."/>
            <person name="Ohkuma M."/>
        </authorList>
    </citation>
    <scope>NUCLEOTIDE SEQUENCE</scope>
    <source>
        <strain evidence="5">JCM 13064</strain>
    </source>
</reference>
<protein>
    <recommendedName>
        <fullName evidence="7">Signal transduction protein</fullName>
    </recommendedName>
</protein>
<sequence>MEVRQVMGRAGIAVRQDAPFSEIVATMKKYAVGAVAVIDLDRRPVGVVSEDDLLLKETGPASTLPLTRRSREERRKADGLRAGELMTAPAITVTPGTSLRDAARLMHEKRIKQLPVIDPVTGRIEGTVHQSDLLRVFQRPAAELRDDVMTTIRDETGLDPERLSIDIADGVVTIAGEAEHASQVSSLVEAIRQVEGVVAVIPDLTSPVGENDAIVLPLL</sequence>
<dbReference type="InterPro" id="IPR007055">
    <property type="entry name" value="BON_dom"/>
</dbReference>
<comment type="caution">
    <text evidence="5">The sequence shown here is derived from an EMBL/GenBank/DDBJ whole genome shotgun (WGS) entry which is preliminary data.</text>
</comment>
<dbReference type="PROSITE" id="PS51371">
    <property type="entry name" value="CBS"/>
    <property type="match status" value="2"/>
</dbReference>
<reference evidence="5" key="1">
    <citation type="journal article" date="2014" name="Int. J. Syst. Evol. Microbiol.">
        <title>Complete genome sequence of Corynebacterium casei LMG S-19264T (=DSM 44701T), isolated from a smear-ripened cheese.</title>
        <authorList>
            <consortium name="US DOE Joint Genome Institute (JGI-PGF)"/>
            <person name="Walter F."/>
            <person name="Albersmeier A."/>
            <person name="Kalinowski J."/>
            <person name="Ruckert C."/>
        </authorList>
    </citation>
    <scope>NUCLEOTIDE SEQUENCE</scope>
    <source>
        <strain evidence="5">JCM 13064</strain>
    </source>
</reference>
<evidence type="ECO:0000259" key="3">
    <source>
        <dbReference type="PROSITE" id="PS50914"/>
    </source>
</evidence>
<dbReference type="RefSeq" id="WP_203968749.1">
    <property type="nucleotide sequence ID" value="NZ_BMNT01000021.1"/>
</dbReference>
<evidence type="ECO:0000256" key="1">
    <source>
        <dbReference type="ARBA" id="ARBA00023122"/>
    </source>
</evidence>
<dbReference type="PROSITE" id="PS50914">
    <property type="entry name" value="BON"/>
    <property type="match status" value="1"/>
</dbReference>
<evidence type="ECO:0000259" key="4">
    <source>
        <dbReference type="PROSITE" id="PS51371"/>
    </source>
</evidence>
<feature type="domain" description="CBS" evidence="4">
    <location>
        <begin position="7"/>
        <end position="63"/>
    </location>
</feature>
<dbReference type="PIRSF" id="PIRSF036990">
    <property type="entry name" value="UCP036990_CBS_BON"/>
    <property type="match status" value="1"/>
</dbReference>
<dbReference type="InterPro" id="IPR000644">
    <property type="entry name" value="CBS_dom"/>
</dbReference>
<dbReference type="InterPro" id="IPR017080">
    <property type="entry name" value="UCP036990_CBS_BON"/>
</dbReference>
<evidence type="ECO:0000313" key="5">
    <source>
        <dbReference type="EMBL" id="GGK94028.1"/>
    </source>
</evidence>